<keyword evidence="1" id="KW-1133">Transmembrane helix</keyword>
<feature type="transmembrane region" description="Helical" evidence="1">
    <location>
        <begin position="42"/>
        <end position="59"/>
    </location>
</feature>
<reference evidence="2" key="1">
    <citation type="submission" date="2021-01" db="EMBL/GenBank/DDBJ databases">
        <authorList>
            <consortium name="Aspergillus puulaauensis MK2 genome sequencing consortium"/>
            <person name="Kazuki M."/>
            <person name="Futagami T."/>
        </authorList>
    </citation>
    <scope>NUCLEOTIDE SEQUENCE</scope>
    <source>
        <strain evidence="2">MK2</strain>
    </source>
</reference>
<dbReference type="EMBL" id="AP024448">
    <property type="protein sequence ID" value="BCS28116.1"/>
    <property type="molecule type" value="Genomic_DNA"/>
</dbReference>
<organism evidence="2 3">
    <name type="scientific">Aspergillus puulaauensis</name>
    <dbReference type="NCBI Taxonomy" id="1220207"/>
    <lineage>
        <taxon>Eukaryota</taxon>
        <taxon>Fungi</taxon>
        <taxon>Dikarya</taxon>
        <taxon>Ascomycota</taxon>
        <taxon>Pezizomycotina</taxon>
        <taxon>Eurotiomycetes</taxon>
        <taxon>Eurotiomycetidae</taxon>
        <taxon>Eurotiales</taxon>
        <taxon>Aspergillaceae</taxon>
        <taxon>Aspergillus</taxon>
    </lineage>
</organism>
<name>A0A7R7XV24_9EURO</name>
<evidence type="ECO:0000313" key="3">
    <source>
        <dbReference type="Proteomes" id="UP000654913"/>
    </source>
</evidence>
<dbReference type="GeneID" id="64978113"/>
<dbReference type="OrthoDB" id="10302333at2759"/>
<accession>A0A7R7XV24</accession>
<gene>
    <name evidence="2" type="ORF">APUU_61164S</name>
</gene>
<proteinExistence type="predicted"/>
<keyword evidence="3" id="KW-1185">Reference proteome</keyword>
<evidence type="ECO:0000256" key="1">
    <source>
        <dbReference type="SAM" id="Phobius"/>
    </source>
</evidence>
<evidence type="ECO:0000313" key="2">
    <source>
        <dbReference type="EMBL" id="BCS28116.1"/>
    </source>
</evidence>
<feature type="transmembrane region" description="Helical" evidence="1">
    <location>
        <begin position="7"/>
        <end position="30"/>
    </location>
</feature>
<reference evidence="2" key="2">
    <citation type="submission" date="2021-02" db="EMBL/GenBank/DDBJ databases">
        <title>Aspergillus puulaauensis MK2 genome sequence.</title>
        <authorList>
            <person name="Futagami T."/>
            <person name="Mori K."/>
            <person name="Kadooka C."/>
            <person name="Tanaka T."/>
        </authorList>
    </citation>
    <scope>NUCLEOTIDE SEQUENCE</scope>
    <source>
        <strain evidence="2">MK2</strain>
    </source>
</reference>
<keyword evidence="1" id="KW-0812">Transmembrane</keyword>
<dbReference type="AlphaFoldDB" id="A0A7R7XV24"/>
<dbReference type="Proteomes" id="UP000654913">
    <property type="component" value="Chromosome 6"/>
</dbReference>
<dbReference type="KEGG" id="apuu:APUU_61164S"/>
<sequence>MGNFADMLFAMVFSFFLWSLPVINMVFPYFYSNGNEDDMKALRIFNVVASFYVLACYMWEKEERDIVGCECLNDTCNGPRFPDQAAINQQLSREMPKK</sequence>
<keyword evidence="1" id="KW-0472">Membrane</keyword>
<protein>
    <submittedName>
        <fullName evidence="2">Uncharacterized protein</fullName>
    </submittedName>
</protein>
<dbReference type="RefSeq" id="XP_041560302.1">
    <property type="nucleotide sequence ID" value="XM_041694475.1"/>
</dbReference>